<evidence type="ECO:0000256" key="1">
    <source>
        <dbReference type="SAM" id="MobiDB-lite"/>
    </source>
</evidence>
<feature type="region of interest" description="Disordered" evidence="1">
    <location>
        <begin position="1"/>
        <end position="68"/>
    </location>
</feature>
<organism evidence="2">
    <name type="scientific">Tanacetum cinerariifolium</name>
    <name type="common">Dalmatian daisy</name>
    <name type="synonym">Chrysanthemum cinerariifolium</name>
    <dbReference type="NCBI Taxonomy" id="118510"/>
    <lineage>
        <taxon>Eukaryota</taxon>
        <taxon>Viridiplantae</taxon>
        <taxon>Streptophyta</taxon>
        <taxon>Embryophyta</taxon>
        <taxon>Tracheophyta</taxon>
        <taxon>Spermatophyta</taxon>
        <taxon>Magnoliopsida</taxon>
        <taxon>eudicotyledons</taxon>
        <taxon>Gunneridae</taxon>
        <taxon>Pentapetalae</taxon>
        <taxon>asterids</taxon>
        <taxon>campanulids</taxon>
        <taxon>Asterales</taxon>
        <taxon>Asteraceae</taxon>
        <taxon>Asteroideae</taxon>
        <taxon>Anthemideae</taxon>
        <taxon>Anthemidinae</taxon>
        <taxon>Tanacetum</taxon>
    </lineage>
</organism>
<dbReference type="AlphaFoldDB" id="A0A6L2NR12"/>
<feature type="region of interest" description="Disordered" evidence="1">
    <location>
        <begin position="572"/>
        <end position="592"/>
    </location>
</feature>
<sequence length="677" mass="78398">MGIRIPQSNVPSSVADKAITKEMHDGLRRATSTASSLEAEQGSGNISKTQTKETPSGPNSLRTSSEGGPGCHVTIGVVLFRLGLKGYLTCPMNHHTKKVTHLEVGRAERMIEEINEDKNVNLVKSSKQWEAHETDGHRMESDDTKVVDFSTASPQKDDDEITLAETLVDIKKTTAKDKGKAIMQEFEPPKKINKKEIIQISLDEEIAQRFYEEEKAQLLRDEKYAQQVQAQWIQVDEDLAQRMLEEERESLSIKERSRLPTEFINQIKKMLAAKRAKEKRNKPPTHAQQRTYMSNYIQNMGGYTLKQLKRYSFEEIKMLLDRTMKSIRKFVLIESKGQIAYSKAGDGSSIEGKRLKRPAEEELGHEHQMKQKEIYTKGTRHYWKIIRVGNITEVHHFFVDLIKDFDRKDLVKLQSLVMERFSSSDPTEDKEIALWVELKRLFKPDVDDELWKFESFELIWRLYDWELHAPKRDLRLIDEHFKSVYVDVISIIAPSDVKTVESTHKIVDVNHKGVFGKEKPKPVMKNKFSPPTIEDWHSNDESEVEISPTVEVNIVKPSIENIKFVKTARETVKNKESSKQHKHHHRENQRNWNNLMGARLKHIELMELSEKLSDRVLDLEKIKAAQVKEIADLKKRVKNLERKRRSRTPGMNLFKISTSRRRSLGEDDASKHGKNLK</sequence>
<protein>
    <submittedName>
        <fullName evidence="2">Uncharacterized protein</fullName>
    </submittedName>
</protein>
<proteinExistence type="predicted"/>
<feature type="compositionally biased region" description="Polar residues" evidence="1">
    <location>
        <begin position="1"/>
        <end position="12"/>
    </location>
</feature>
<reference evidence="2" key="1">
    <citation type="journal article" date="2019" name="Sci. Rep.">
        <title>Draft genome of Tanacetum cinerariifolium, the natural source of mosquito coil.</title>
        <authorList>
            <person name="Yamashiro T."/>
            <person name="Shiraishi A."/>
            <person name="Satake H."/>
            <person name="Nakayama K."/>
        </authorList>
    </citation>
    <scope>NUCLEOTIDE SEQUENCE</scope>
</reference>
<evidence type="ECO:0000313" key="2">
    <source>
        <dbReference type="EMBL" id="GEU88027.1"/>
    </source>
</evidence>
<dbReference type="EMBL" id="BKCJ010009658">
    <property type="protein sequence ID" value="GEU88027.1"/>
    <property type="molecule type" value="Genomic_DNA"/>
</dbReference>
<name>A0A6L2NR12_TANCI</name>
<gene>
    <name evidence="2" type="ORF">Tci_060005</name>
</gene>
<feature type="compositionally biased region" description="Polar residues" evidence="1">
    <location>
        <begin position="30"/>
        <end position="66"/>
    </location>
</feature>
<feature type="compositionally biased region" description="Basic and acidic residues" evidence="1">
    <location>
        <begin position="18"/>
        <end position="28"/>
    </location>
</feature>
<comment type="caution">
    <text evidence="2">The sequence shown here is derived from an EMBL/GenBank/DDBJ whole genome shotgun (WGS) entry which is preliminary data.</text>
</comment>
<feature type="region of interest" description="Disordered" evidence="1">
    <location>
        <begin position="641"/>
        <end position="677"/>
    </location>
</feature>
<accession>A0A6L2NR12</accession>